<dbReference type="PANTHER" id="PTHR43155">
    <property type="entry name" value="CYCLIC DI-GMP PHOSPHODIESTERASE PA4108-RELATED"/>
    <property type="match status" value="1"/>
</dbReference>
<dbReference type="Pfam" id="PF01966">
    <property type="entry name" value="HD"/>
    <property type="match status" value="1"/>
</dbReference>
<dbReference type="GO" id="GO:0016787">
    <property type="term" value="F:hydrolase activity"/>
    <property type="evidence" value="ECO:0007669"/>
    <property type="project" value="UniProtKB-KW"/>
</dbReference>
<dbReference type="Proteomes" id="UP000187338">
    <property type="component" value="Unassembled WGS sequence"/>
</dbReference>
<dbReference type="InterPro" id="IPR006674">
    <property type="entry name" value="HD_domain"/>
</dbReference>
<protein>
    <submittedName>
        <fullName evidence="2">Metal-dependent phosphohydrolase</fullName>
    </submittedName>
</protein>
<gene>
    <name evidence="2" type="ORF">ciss_12050</name>
</gene>
<dbReference type="InterPro" id="IPR006675">
    <property type="entry name" value="HDIG_dom"/>
</dbReference>
<reference evidence="3" key="1">
    <citation type="submission" date="2016-12" db="EMBL/GenBank/DDBJ databases">
        <title>Draft Genome Sequences od Carboxydothermus pertinax and islandicus, Hydrogenogenic Carboxydotrophic Bacteria.</title>
        <authorList>
            <person name="Fukuyama Y."/>
            <person name="Ohmae K."/>
            <person name="Yoneda Y."/>
            <person name="Yoshida T."/>
            <person name="Sako Y."/>
        </authorList>
    </citation>
    <scope>NUCLEOTIDE SEQUENCE [LARGE SCALE GENOMIC DNA]</scope>
    <source>
        <strain evidence="3">SET</strain>
    </source>
</reference>
<dbReference type="PROSITE" id="PS51832">
    <property type="entry name" value="HD_GYP"/>
    <property type="match status" value="1"/>
</dbReference>
<dbReference type="RefSeq" id="WP_075865431.1">
    <property type="nucleotide sequence ID" value="NZ_BDJL01000035.1"/>
</dbReference>
<dbReference type="CDD" id="cd00077">
    <property type="entry name" value="HDc"/>
    <property type="match status" value="2"/>
</dbReference>
<dbReference type="Gene3D" id="1.10.3210.10">
    <property type="entry name" value="Hypothetical protein af1432"/>
    <property type="match status" value="2"/>
</dbReference>
<accession>A0A1L8D270</accession>
<dbReference type="PANTHER" id="PTHR43155:SF1">
    <property type="entry name" value="3'3'-CGAMP-SPECIFIC PHOSPHODIESTERASE 1"/>
    <property type="match status" value="1"/>
</dbReference>
<feature type="domain" description="HD-GYP" evidence="1">
    <location>
        <begin position="205"/>
        <end position="400"/>
    </location>
</feature>
<keyword evidence="2" id="KW-0378">Hydrolase</keyword>
<dbReference type="EMBL" id="BDJL01000035">
    <property type="protein sequence ID" value="GAV25272.1"/>
    <property type="molecule type" value="Genomic_DNA"/>
</dbReference>
<evidence type="ECO:0000313" key="2">
    <source>
        <dbReference type="EMBL" id="GAV25272.1"/>
    </source>
</evidence>
<organism evidence="2 3">
    <name type="scientific">Carboxydothermus islandicus</name>
    <dbReference type="NCBI Taxonomy" id="661089"/>
    <lineage>
        <taxon>Bacteria</taxon>
        <taxon>Bacillati</taxon>
        <taxon>Bacillota</taxon>
        <taxon>Clostridia</taxon>
        <taxon>Thermoanaerobacterales</taxon>
        <taxon>Thermoanaerobacteraceae</taxon>
        <taxon>Carboxydothermus</taxon>
    </lineage>
</organism>
<dbReference type="AlphaFoldDB" id="A0A1L8D270"/>
<dbReference type="Pfam" id="PF13487">
    <property type="entry name" value="HD_5"/>
    <property type="match status" value="1"/>
</dbReference>
<evidence type="ECO:0000313" key="3">
    <source>
        <dbReference type="Proteomes" id="UP000187338"/>
    </source>
</evidence>
<dbReference type="OrthoDB" id="10822at2"/>
<evidence type="ECO:0000259" key="1">
    <source>
        <dbReference type="PROSITE" id="PS51832"/>
    </source>
</evidence>
<sequence length="404" mass="47072">MVTFNRFNFIKNMSKALDLSMEGLQDHHRRVAYIAYRLGEKYNLTPTQKRDLVYLGLIHDIGILRWDASDERIQQIAENEFEHCRRGALFLKNSYFDHYARYIFSHHDHYVGKNPSGLTGEEIPLLCRVLFLADRIAVNFHPESCILEKVKYWREYFNKRKIFDPRLLEVFFDLAEAEEFWLTLGDSDILNQRLEEIGYAEELINLPDMITLAELFAKLVDHKSRFTFFHSQLVGEIAEYLGKVLNFGQEDVSFFKIAGLLHDIGKMAVPESILEKPGSLTDEEFLYMKKHTFYTYYLLNKVFPEKVVKMAAYHHEKLDGSGYPFKKKGEELSFEDRLMAVIDIFVALAEDRPYRPGLSFLEVKEILEGMAVKGKIDKKAVSIILENYSELMDIKQQLESAKGG</sequence>
<name>A0A1L8D270_9THEO</name>
<keyword evidence="3" id="KW-1185">Reference proteome</keyword>
<comment type="caution">
    <text evidence="2">The sequence shown here is derived from an EMBL/GenBank/DDBJ whole genome shotgun (WGS) entry which is preliminary data.</text>
</comment>
<dbReference type="SMART" id="SM00471">
    <property type="entry name" value="HDc"/>
    <property type="match status" value="2"/>
</dbReference>
<dbReference type="InterPro" id="IPR037522">
    <property type="entry name" value="HD_GYP_dom"/>
</dbReference>
<dbReference type="SUPFAM" id="SSF109604">
    <property type="entry name" value="HD-domain/PDEase-like"/>
    <property type="match status" value="2"/>
</dbReference>
<dbReference type="STRING" id="661089.ciss_12050"/>
<dbReference type="NCBIfam" id="TIGR00277">
    <property type="entry name" value="HDIG"/>
    <property type="match status" value="1"/>
</dbReference>
<dbReference type="InterPro" id="IPR003607">
    <property type="entry name" value="HD/PDEase_dom"/>
</dbReference>
<proteinExistence type="predicted"/>